<keyword evidence="9 10" id="KW-0472">Membrane</keyword>
<dbReference type="PANTHER" id="PTHR45671:SF4">
    <property type="entry name" value="MITOCHONDRIAL PHOSPHATE CARRIER PROTEIN 1, MITOCHONDRIAL"/>
    <property type="match status" value="1"/>
</dbReference>
<evidence type="ECO:0000256" key="10">
    <source>
        <dbReference type="PROSITE-ProRule" id="PRU00282"/>
    </source>
</evidence>
<keyword evidence="3 11" id="KW-0813">Transport</keyword>
<evidence type="ECO:0000256" key="4">
    <source>
        <dbReference type="ARBA" id="ARBA00022692"/>
    </source>
</evidence>
<sequence>MDMEQTASWETRLRAKKQLEMFTAKYYAACAAGGMVSAGSVHFLITPFDMMKVNMQAYPLKYRSIVSSFGTVYREQGMAGIWKGWSSKLFGYSAQGACKFSLYEYFKKSTSDRAGPAFTQSNPTLIYMASSLPAQVIADVALCPFESVKVRVQTHPGFAKGVSDGFPKLYATEGITGFYKGLPPLWARNLPFAMLMFTSFEHSVNFIYGHVLNRHKSECSLGTQLGVTCMAGYMSGVTGTIISNPADNILTALYNNKGSTSLQAARRIGIVGLFTRSLPLRVMLVGPLVTAQWFCYDTCKVLSGLPTSGGDTVKRAQIEAS</sequence>
<keyword evidence="14" id="KW-1185">Reference proteome</keyword>
<dbReference type="PROSITE" id="PS50920">
    <property type="entry name" value="SOLCAR"/>
    <property type="match status" value="3"/>
</dbReference>
<evidence type="ECO:0000256" key="9">
    <source>
        <dbReference type="ARBA" id="ARBA00023136"/>
    </source>
</evidence>
<evidence type="ECO:0000256" key="1">
    <source>
        <dbReference type="ARBA" id="ARBA00004448"/>
    </source>
</evidence>
<evidence type="ECO:0000256" key="11">
    <source>
        <dbReference type="RuleBase" id="RU000488"/>
    </source>
</evidence>
<feature type="repeat" description="Solcar" evidence="10">
    <location>
        <begin position="122"/>
        <end position="206"/>
    </location>
</feature>
<dbReference type="InterPro" id="IPR023395">
    <property type="entry name" value="MCP_dom_sf"/>
</dbReference>
<keyword evidence="4 10" id="KW-0812">Transmembrane</keyword>
<accession>A0ABP0U5N6</accession>
<keyword evidence="6" id="KW-0999">Mitochondrion inner membrane</keyword>
<dbReference type="Pfam" id="PF00153">
    <property type="entry name" value="Mito_carr"/>
    <property type="match status" value="2"/>
</dbReference>
<protein>
    <recommendedName>
        <fullName evidence="15">Mitochondrial phosphate carrier protein</fullName>
    </recommendedName>
</protein>
<keyword evidence="5" id="KW-0677">Repeat</keyword>
<dbReference type="EMBL" id="OZ019911">
    <property type="protein sequence ID" value="CAK9213061.1"/>
    <property type="molecule type" value="Genomic_DNA"/>
</dbReference>
<evidence type="ECO:0000256" key="7">
    <source>
        <dbReference type="ARBA" id="ARBA00022989"/>
    </source>
</evidence>
<evidence type="ECO:0000256" key="12">
    <source>
        <dbReference type="SAM" id="Phobius"/>
    </source>
</evidence>
<reference evidence="13" key="1">
    <citation type="submission" date="2024-02" db="EMBL/GenBank/DDBJ databases">
        <authorList>
            <consortium name="ELIXIR-Norway"/>
            <consortium name="Elixir Norway"/>
        </authorList>
    </citation>
    <scope>NUCLEOTIDE SEQUENCE</scope>
</reference>
<evidence type="ECO:0000256" key="3">
    <source>
        <dbReference type="ARBA" id="ARBA00022448"/>
    </source>
</evidence>
<evidence type="ECO:0000313" key="14">
    <source>
        <dbReference type="Proteomes" id="UP001497512"/>
    </source>
</evidence>
<keyword evidence="7 12" id="KW-1133">Transmembrane helix</keyword>
<dbReference type="PANTHER" id="PTHR45671">
    <property type="entry name" value="SOLUTE CARRIER FAMILY 25 (MITOCHONDRIAL CARRIER PHOSPHATE CARRIER), MEMBER 3, LIKE-RELATED-RELATED"/>
    <property type="match status" value="1"/>
</dbReference>
<evidence type="ECO:0000256" key="6">
    <source>
        <dbReference type="ARBA" id="ARBA00022792"/>
    </source>
</evidence>
<evidence type="ECO:0008006" key="15">
    <source>
        <dbReference type="Google" id="ProtNLM"/>
    </source>
</evidence>
<dbReference type="Gene3D" id="1.50.40.10">
    <property type="entry name" value="Mitochondrial carrier domain"/>
    <property type="match status" value="1"/>
</dbReference>
<feature type="repeat" description="Solcar" evidence="10">
    <location>
        <begin position="25"/>
        <end position="109"/>
    </location>
</feature>
<comment type="similarity">
    <text evidence="2 11">Belongs to the mitochondrial carrier (TC 2.A.29) family.</text>
</comment>
<feature type="transmembrane region" description="Helical" evidence="12">
    <location>
        <begin position="26"/>
        <end position="45"/>
    </location>
</feature>
<keyword evidence="8" id="KW-0496">Mitochondrion</keyword>
<evidence type="ECO:0000313" key="13">
    <source>
        <dbReference type="EMBL" id="CAK9213061.1"/>
    </source>
</evidence>
<proteinExistence type="inferred from homology"/>
<dbReference type="InterPro" id="IPR018108">
    <property type="entry name" value="MCP_transmembrane"/>
</dbReference>
<comment type="subcellular location">
    <subcellularLocation>
        <location evidence="1">Mitochondrion inner membrane</location>
        <topology evidence="1">Multi-pass membrane protein</topology>
    </subcellularLocation>
</comment>
<evidence type="ECO:0000256" key="8">
    <source>
        <dbReference type="ARBA" id="ARBA00023128"/>
    </source>
</evidence>
<dbReference type="InterPro" id="IPR044677">
    <property type="entry name" value="SLC25A3/Pic2/Mir1-like"/>
</dbReference>
<evidence type="ECO:0000256" key="5">
    <source>
        <dbReference type="ARBA" id="ARBA00022737"/>
    </source>
</evidence>
<gene>
    <name evidence="13" type="ORF">CSSPTR1EN2_LOCUS11548</name>
</gene>
<organism evidence="13 14">
    <name type="scientific">Sphagnum troendelagicum</name>
    <dbReference type="NCBI Taxonomy" id="128251"/>
    <lineage>
        <taxon>Eukaryota</taxon>
        <taxon>Viridiplantae</taxon>
        <taxon>Streptophyta</taxon>
        <taxon>Embryophyta</taxon>
        <taxon>Bryophyta</taxon>
        <taxon>Sphagnophytina</taxon>
        <taxon>Sphagnopsida</taxon>
        <taxon>Sphagnales</taxon>
        <taxon>Sphagnaceae</taxon>
        <taxon>Sphagnum</taxon>
    </lineage>
</organism>
<feature type="repeat" description="Solcar" evidence="10">
    <location>
        <begin position="223"/>
        <end position="302"/>
    </location>
</feature>
<name>A0ABP0U5N6_9BRYO</name>
<dbReference type="Proteomes" id="UP001497512">
    <property type="component" value="Chromosome 19"/>
</dbReference>
<dbReference type="SUPFAM" id="SSF103506">
    <property type="entry name" value="Mitochondrial carrier"/>
    <property type="match status" value="1"/>
</dbReference>
<evidence type="ECO:0000256" key="2">
    <source>
        <dbReference type="ARBA" id="ARBA00006375"/>
    </source>
</evidence>